<evidence type="ECO:0000256" key="3">
    <source>
        <dbReference type="ARBA" id="ARBA00022737"/>
    </source>
</evidence>
<comment type="subcellular location">
    <subcellularLocation>
        <location evidence="1">Nucleus</location>
    </subcellularLocation>
</comment>
<evidence type="ECO:0000256" key="4">
    <source>
        <dbReference type="ARBA" id="ARBA00023015"/>
    </source>
</evidence>
<proteinExistence type="inferred from homology"/>
<feature type="domain" description="BSD" evidence="8">
    <location>
        <begin position="254"/>
        <end position="305"/>
    </location>
</feature>
<dbReference type="GO" id="GO:0000439">
    <property type="term" value="C:transcription factor TFIIH core complex"/>
    <property type="evidence" value="ECO:0007669"/>
    <property type="project" value="InterPro"/>
</dbReference>
<gene>
    <name evidence="9" type="ORF">Cboi02_000451200</name>
</gene>
<evidence type="ECO:0000256" key="5">
    <source>
        <dbReference type="ARBA" id="ARBA00023163"/>
    </source>
</evidence>
<dbReference type="EMBL" id="BSXN01001850">
    <property type="protein sequence ID" value="GME74715.1"/>
    <property type="molecule type" value="Genomic_DNA"/>
</dbReference>
<feature type="compositionally biased region" description="Pro residues" evidence="7">
    <location>
        <begin position="97"/>
        <end position="107"/>
    </location>
</feature>
<dbReference type="InterPro" id="IPR027079">
    <property type="entry name" value="Tfb1/GTF2H1"/>
</dbReference>
<dbReference type="GO" id="GO:0006289">
    <property type="term" value="P:nucleotide-excision repair"/>
    <property type="evidence" value="ECO:0007669"/>
    <property type="project" value="InterPro"/>
</dbReference>
<accession>A0A9W6WIH5</accession>
<dbReference type="CDD" id="cd13229">
    <property type="entry name" value="PH_TFIIH"/>
    <property type="match status" value="1"/>
</dbReference>
<dbReference type="SMART" id="SM00751">
    <property type="entry name" value="BSD"/>
    <property type="match status" value="2"/>
</dbReference>
<keyword evidence="6" id="KW-0539">Nucleus</keyword>
<keyword evidence="3" id="KW-0677">Repeat</keyword>
<feature type="compositionally biased region" description="Acidic residues" evidence="7">
    <location>
        <begin position="332"/>
        <end position="342"/>
    </location>
</feature>
<dbReference type="Proteomes" id="UP001165120">
    <property type="component" value="Unassembled WGS sequence"/>
</dbReference>
<reference evidence="9" key="1">
    <citation type="submission" date="2023-04" db="EMBL/GenBank/DDBJ databases">
        <title>Candida boidinii NBRC 10035.</title>
        <authorList>
            <person name="Ichikawa N."/>
            <person name="Sato H."/>
            <person name="Tonouchi N."/>
        </authorList>
    </citation>
    <scope>NUCLEOTIDE SEQUENCE</scope>
    <source>
        <strain evidence="9">NBRC 10035</strain>
    </source>
</reference>
<dbReference type="InterPro" id="IPR013876">
    <property type="entry name" value="TFIIH_BTF_p62_N"/>
</dbReference>
<dbReference type="AlphaFoldDB" id="A0A9W6WIH5"/>
<dbReference type="GO" id="GO:0006351">
    <property type="term" value="P:DNA-templated transcription"/>
    <property type="evidence" value="ECO:0007669"/>
    <property type="project" value="InterPro"/>
</dbReference>
<protein>
    <submittedName>
        <fullName evidence="9">Unnamed protein product</fullName>
    </submittedName>
</protein>
<dbReference type="PROSITE" id="PS50858">
    <property type="entry name" value="BSD"/>
    <property type="match status" value="2"/>
</dbReference>
<keyword evidence="4" id="KW-0805">Transcription regulation</keyword>
<dbReference type="Pfam" id="PF08567">
    <property type="entry name" value="PH_TFIIH"/>
    <property type="match status" value="1"/>
</dbReference>
<sequence length="511" mass="58461">MVVKGTATYKKKAGTLIINEEEMPAKLIWNCVDPNVKSLSVELNSIENLKATPPTSEKMFIKIILKIAEKPPPEQTQPPTSGTPGAGEGADGAISPTPLPTTLPPPSLSKKNELLFGFNSRDTMDEMKSYLQQSIARQRTTIDDNADGNISGQHDINSSNTRAILNESGAGNDEFLANLLDEKKLLKNTILQQKLLRDNSQLRKIFTNAVIKNGLEPEEFWSTRIYLLRSFAIQNNQKRGPYNVLSTIKPVASSENQVNVSVTREKIHEIFDQYPIVRKAYDDNVPRMSEGEFWSRFFSSKLFRKLRGEKINVHDRGDIKLDKYLKFDPDYDGNDSDEDDYENNNSSNINSLSQKTNLNDDQKKELEEQIAKINKEKEKQEKLLLNKDQKFKRRKRKLYKPEITSLDNTKKLGDETKKLNGEIDEEIKTHYDENGDLVDENGNRVKKMKYIDHNKINKFIDVIGNEDDNSTKLGNAPDITMKPDMNKNLISVLRTMNRLKERGRWRDFGYN</sequence>
<dbReference type="PANTHER" id="PTHR12856">
    <property type="entry name" value="TRANSCRIPTION INITIATION FACTOR IIH-RELATED"/>
    <property type="match status" value="1"/>
</dbReference>
<keyword evidence="5" id="KW-0804">Transcription</keyword>
<evidence type="ECO:0000313" key="10">
    <source>
        <dbReference type="Proteomes" id="UP001165120"/>
    </source>
</evidence>
<dbReference type="SUPFAM" id="SSF140383">
    <property type="entry name" value="BSD domain-like"/>
    <property type="match status" value="1"/>
</dbReference>
<dbReference type="InterPro" id="IPR011993">
    <property type="entry name" value="PH-like_dom_sf"/>
</dbReference>
<evidence type="ECO:0000256" key="1">
    <source>
        <dbReference type="ARBA" id="ARBA00004123"/>
    </source>
</evidence>
<comment type="caution">
    <text evidence="9">The sequence shown here is derived from an EMBL/GenBank/DDBJ whole genome shotgun (WGS) entry which is preliminary data.</text>
</comment>
<evidence type="ECO:0000259" key="8">
    <source>
        <dbReference type="PROSITE" id="PS50858"/>
    </source>
</evidence>
<evidence type="ECO:0000256" key="2">
    <source>
        <dbReference type="ARBA" id="ARBA00009448"/>
    </source>
</evidence>
<evidence type="ECO:0000313" key="9">
    <source>
        <dbReference type="EMBL" id="GME74715.1"/>
    </source>
</evidence>
<name>A0A9W6WIH5_CANBO</name>
<keyword evidence="10" id="KW-1185">Reference proteome</keyword>
<organism evidence="9 10">
    <name type="scientific">Candida boidinii</name>
    <name type="common">Yeast</name>
    <dbReference type="NCBI Taxonomy" id="5477"/>
    <lineage>
        <taxon>Eukaryota</taxon>
        <taxon>Fungi</taxon>
        <taxon>Dikarya</taxon>
        <taxon>Ascomycota</taxon>
        <taxon>Saccharomycotina</taxon>
        <taxon>Pichiomycetes</taxon>
        <taxon>Pichiales</taxon>
        <taxon>Pichiaceae</taxon>
        <taxon>Ogataea</taxon>
        <taxon>Ogataea/Candida clade</taxon>
    </lineage>
</organism>
<evidence type="ECO:0000256" key="7">
    <source>
        <dbReference type="SAM" id="MobiDB-lite"/>
    </source>
</evidence>
<dbReference type="Pfam" id="PF03909">
    <property type="entry name" value="BSD"/>
    <property type="match status" value="2"/>
</dbReference>
<comment type="similarity">
    <text evidence="2">Belongs to the TFB1 family.</text>
</comment>
<dbReference type="InterPro" id="IPR035925">
    <property type="entry name" value="BSD_dom_sf"/>
</dbReference>
<feature type="region of interest" description="Disordered" evidence="7">
    <location>
        <begin position="332"/>
        <end position="363"/>
    </location>
</feature>
<feature type="region of interest" description="Disordered" evidence="7">
    <location>
        <begin position="69"/>
        <end position="112"/>
    </location>
</feature>
<evidence type="ECO:0000256" key="6">
    <source>
        <dbReference type="ARBA" id="ARBA00023242"/>
    </source>
</evidence>
<dbReference type="InterPro" id="IPR005607">
    <property type="entry name" value="BSD_dom"/>
</dbReference>
<dbReference type="Gene3D" id="2.30.29.30">
    <property type="entry name" value="Pleckstrin-homology domain (PH domain)/Phosphotyrosine-binding domain (PTB)"/>
    <property type="match status" value="1"/>
</dbReference>
<feature type="domain" description="BSD" evidence="8">
    <location>
        <begin position="191"/>
        <end position="232"/>
    </location>
</feature>
<dbReference type="SUPFAM" id="SSF50729">
    <property type="entry name" value="PH domain-like"/>
    <property type="match status" value="1"/>
</dbReference>